<feature type="transmembrane region" description="Helical" evidence="6">
    <location>
        <begin position="718"/>
        <end position="736"/>
    </location>
</feature>
<keyword evidence="3 6" id="KW-1133">Transmembrane helix</keyword>
<proteinExistence type="predicted"/>
<evidence type="ECO:0000256" key="4">
    <source>
        <dbReference type="ARBA" id="ARBA00023136"/>
    </source>
</evidence>
<dbReference type="InterPro" id="IPR007274">
    <property type="entry name" value="Cop_transporter"/>
</dbReference>
<keyword evidence="2 6" id="KW-0812">Transmembrane</keyword>
<dbReference type="PANTHER" id="PTHR12483:SF115">
    <property type="entry name" value="COPPER TRANSPORT PROTEIN"/>
    <property type="match status" value="1"/>
</dbReference>
<feature type="region of interest" description="Disordered" evidence="5">
    <location>
        <begin position="132"/>
        <end position="214"/>
    </location>
</feature>
<evidence type="ECO:0000256" key="1">
    <source>
        <dbReference type="ARBA" id="ARBA00004370"/>
    </source>
</evidence>
<dbReference type="Proteomes" id="UP001295794">
    <property type="component" value="Unassembled WGS sequence"/>
</dbReference>
<evidence type="ECO:0000256" key="5">
    <source>
        <dbReference type="SAM" id="MobiDB-lite"/>
    </source>
</evidence>
<gene>
    <name evidence="7" type="ORF">MYCIT1_LOCUS6308</name>
</gene>
<dbReference type="PANTHER" id="PTHR12483">
    <property type="entry name" value="SOLUTE CARRIER FAMILY 31 COPPER TRANSPORTERS"/>
    <property type="match status" value="1"/>
</dbReference>
<feature type="transmembrane region" description="Helical" evidence="6">
    <location>
        <begin position="742"/>
        <end position="767"/>
    </location>
</feature>
<organism evidence="7 8">
    <name type="scientific">Mycena citricolor</name>
    <dbReference type="NCBI Taxonomy" id="2018698"/>
    <lineage>
        <taxon>Eukaryota</taxon>
        <taxon>Fungi</taxon>
        <taxon>Dikarya</taxon>
        <taxon>Basidiomycota</taxon>
        <taxon>Agaricomycotina</taxon>
        <taxon>Agaricomycetes</taxon>
        <taxon>Agaricomycetidae</taxon>
        <taxon>Agaricales</taxon>
        <taxon>Marasmiineae</taxon>
        <taxon>Mycenaceae</taxon>
        <taxon>Mycena</taxon>
    </lineage>
</organism>
<evidence type="ECO:0000313" key="8">
    <source>
        <dbReference type="Proteomes" id="UP001295794"/>
    </source>
</evidence>
<evidence type="ECO:0000256" key="2">
    <source>
        <dbReference type="ARBA" id="ARBA00022692"/>
    </source>
</evidence>
<keyword evidence="4 6" id="KW-0472">Membrane</keyword>
<feature type="compositionally biased region" description="Polar residues" evidence="5">
    <location>
        <begin position="148"/>
        <end position="165"/>
    </location>
</feature>
<evidence type="ECO:0008006" key="9">
    <source>
        <dbReference type="Google" id="ProtNLM"/>
    </source>
</evidence>
<dbReference type="GO" id="GO:0005375">
    <property type="term" value="F:copper ion transmembrane transporter activity"/>
    <property type="evidence" value="ECO:0007669"/>
    <property type="project" value="InterPro"/>
</dbReference>
<dbReference type="EMBL" id="CAVNYO010000087">
    <property type="protein sequence ID" value="CAK5265373.1"/>
    <property type="molecule type" value="Genomic_DNA"/>
</dbReference>
<dbReference type="Pfam" id="PF04145">
    <property type="entry name" value="Ctr"/>
    <property type="match status" value="1"/>
</dbReference>
<dbReference type="GO" id="GO:0016020">
    <property type="term" value="C:membrane"/>
    <property type="evidence" value="ECO:0007669"/>
    <property type="project" value="UniProtKB-SubCell"/>
</dbReference>
<evidence type="ECO:0000256" key="6">
    <source>
        <dbReference type="SAM" id="Phobius"/>
    </source>
</evidence>
<comment type="caution">
    <text evidence="7">The sequence shown here is derived from an EMBL/GenBank/DDBJ whole genome shotgun (WGS) entry which is preliminary data.</text>
</comment>
<feature type="transmembrane region" description="Helical" evidence="6">
    <location>
        <begin position="636"/>
        <end position="655"/>
    </location>
</feature>
<feature type="compositionally biased region" description="Polar residues" evidence="5">
    <location>
        <begin position="172"/>
        <end position="187"/>
    </location>
</feature>
<dbReference type="AlphaFoldDB" id="A0AAD2JW86"/>
<protein>
    <recommendedName>
        <fullName evidence="9">Copper transporter</fullName>
    </recommendedName>
</protein>
<sequence length="777" mass="84828">MDLIDANNLVAGTPTFFPAFLSHLRSSAPTLPIDPVVVQSILLCLVAGDKHLLLRAPEQDVRLVVRLAFFGGQSCFKTLSTVFGLPTHKVKIRPRSPATQIDAGTPFLRSLFIPWTTASDFQDDAKSSIRTRNHATWARSTTKKPSRRSMSSPADAATLSSNPFSDNHEAFSGSSTTTNPFATTPRSARTRLPLPHTISDPTPVRDSRPSGMQPSALVVSGLENSALSSQRALTRVLAEKRVVLEEEDDVYDEVWNLPEGFITVYVCPVDPHERPAIHKNLLDKFAMSATVNPHAATRSLLTQTRNSASFRNSPAVHPVALPQQTPTAPTQSKSLQHHHSLSSLAFPLVSSSFLTDLRALYSRTYLNPTLSLYASDLFSAARHHPQLDGMCLTAQSMKDATDLARAGRVVGADLTGIELVRDDAAFLALQGSEPAQNQIFDSPDIPESPEWPEQTDSKQHVYQPVEVVIEDADQQSIVPSALTGMPGRTGEQEVLEVSEADIARIVPRVMTHRLRVRNGPREELLASAVYPLVDDEHSVEVIEAGTRITVKDILLEQTELSCIRAAGSPAGRCVLITFSTMNHDHSMHSMDMDHGGHGGHDGHNMPAVRCSMNMLWNTQIVDTCIVFESWHIRSQAMFLGSCIAIVALAVFYEYLRAFAKSVDVRIALALAGPGKGKSRSSSRPRSDDEDAGLLTGRRVFNIHTTGTPVPPMLRVLRASLYGATVFLSFFLMLVFMTYNGYLIFATVFGAALGHFIFGGTINVDALLSDDTKGMACH</sequence>
<name>A0AAD2JW86_9AGAR</name>
<accession>A0AAD2JW86</accession>
<feature type="region of interest" description="Disordered" evidence="5">
    <location>
        <begin position="672"/>
        <end position="691"/>
    </location>
</feature>
<evidence type="ECO:0000313" key="7">
    <source>
        <dbReference type="EMBL" id="CAK5265373.1"/>
    </source>
</evidence>
<evidence type="ECO:0000256" key="3">
    <source>
        <dbReference type="ARBA" id="ARBA00022989"/>
    </source>
</evidence>
<keyword evidence="8" id="KW-1185">Reference proteome</keyword>
<comment type="subcellular location">
    <subcellularLocation>
        <location evidence="1">Membrane</location>
    </subcellularLocation>
</comment>
<reference evidence="7" key="1">
    <citation type="submission" date="2023-11" db="EMBL/GenBank/DDBJ databases">
        <authorList>
            <person name="De Vega J J."/>
            <person name="De Vega J J."/>
        </authorList>
    </citation>
    <scope>NUCLEOTIDE SEQUENCE</scope>
</reference>